<accession>A0ABU3BER9</accession>
<evidence type="ECO:0000313" key="1">
    <source>
        <dbReference type="EMBL" id="MDT0620651.1"/>
    </source>
</evidence>
<dbReference type="RefSeq" id="WP_311386978.1">
    <property type="nucleotide sequence ID" value="NZ_JAVRHU010000001.1"/>
</dbReference>
<dbReference type="Proteomes" id="UP001250662">
    <property type="component" value="Unassembled WGS sequence"/>
</dbReference>
<sequence length="278" mass="32416">MRTIDISNLENLLPEAWQENAETLRDSLIGKTFEQRRAIFKASPIWQDLLLVLKELSNNKCWYSEAQEVMSDMDVDHFRPKNEAKNIDENGKSIKRDGYWWLAYDWRNYRLSSIYSNRLRKDKHTDEEISFGKGSFFPLREGCNPATCIDELDDEVIYLLDPINPNDPDLLFFSDDGKAIPSVEEEDEPWNYSRAKVSIDVYHLNHTPLKDARLVVWNLCERKINQIKKINSKVIRTAGDNARIEILKQDLREMISKEAEFSAVAIACVQKNKIRMVA</sequence>
<comment type="caution">
    <text evidence="1">The sequence shown here is derived from an EMBL/GenBank/DDBJ whole genome shotgun (WGS) entry which is preliminary data.</text>
</comment>
<protein>
    <recommendedName>
        <fullName evidence="3">HNH nuclease domain-containing protein</fullName>
    </recommendedName>
</protein>
<organism evidence="1 2">
    <name type="scientific">Croceitalea vernalis</name>
    <dbReference type="NCBI Taxonomy" id="3075599"/>
    <lineage>
        <taxon>Bacteria</taxon>
        <taxon>Pseudomonadati</taxon>
        <taxon>Bacteroidota</taxon>
        <taxon>Flavobacteriia</taxon>
        <taxon>Flavobacteriales</taxon>
        <taxon>Flavobacteriaceae</taxon>
        <taxon>Croceitalea</taxon>
    </lineage>
</organism>
<dbReference type="EMBL" id="JAVRHU010000001">
    <property type="protein sequence ID" value="MDT0620651.1"/>
    <property type="molecule type" value="Genomic_DNA"/>
</dbReference>
<evidence type="ECO:0008006" key="3">
    <source>
        <dbReference type="Google" id="ProtNLM"/>
    </source>
</evidence>
<proteinExistence type="predicted"/>
<keyword evidence="2" id="KW-1185">Reference proteome</keyword>
<reference evidence="1 2" key="1">
    <citation type="submission" date="2023-09" db="EMBL/GenBank/DDBJ databases">
        <authorList>
            <person name="Rey-Velasco X."/>
        </authorList>
    </citation>
    <scope>NUCLEOTIDE SEQUENCE [LARGE SCALE GENOMIC DNA]</scope>
    <source>
        <strain evidence="1 2">P007</strain>
    </source>
</reference>
<evidence type="ECO:0000313" key="2">
    <source>
        <dbReference type="Proteomes" id="UP001250662"/>
    </source>
</evidence>
<name>A0ABU3BER9_9FLAO</name>
<gene>
    <name evidence="1" type="ORF">RM520_03380</name>
</gene>